<keyword evidence="2" id="KW-0460">Magnesium</keyword>
<feature type="binding site" evidence="2">
    <location>
        <position position="52"/>
    </location>
    <ligand>
        <name>substrate</name>
    </ligand>
</feature>
<feature type="binding site" evidence="2">
    <location>
        <begin position="209"/>
        <end position="211"/>
    </location>
    <ligand>
        <name>substrate</name>
    </ligand>
</feature>
<gene>
    <name evidence="3" type="ORF">A9A59_2050</name>
</gene>
<sequence>MRSEPGQPGTLGKPAEYLGDLISPISGGRIPRHVAIIMDGNGRWATQRGLPRAAGHRAGTENIRRVIERFADHGVQYLTLYAFSTENWNRPQREVRALIRLLRYFIRRELDNLHRNGIRLQMLGHIETLPEWLQQQVRDAIALTRENDRMVLNICFSYGGRDDIVMAIRGMLADGVRAEEVTEELVSRYLMTAGMPDPDLVIRTAGEQRISNFLLWQSAYAELYFTDTYWPDFGREDTDIALAEYGRRKRKFGGLLEEDLEAFREPSS</sequence>
<dbReference type="PANTHER" id="PTHR10291:SF0">
    <property type="entry name" value="DEHYDRODOLICHYL DIPHOSPHATE SYNTHASE 2"/>
    <property type="match status" value="1"/>
</dbReference>
<dbReference type="InterPro" id="IPR036424">
    <property type="entry name" value="UPP_synth-like_sf"/>
</dbReference>
<evidence type="ECO:0000256" key="1">
    <source>
        <dbReference type="ARBA" id="ARBA00022679"/>
    </source>
</evidence>
<reference evidence="3 4" key="1">
    <citation type="submission" date="2017-09" db="EMBL/GenBank/DDBJ databases">
        <title>Sequencing the genomes of two abundant thermophiles in Great Basin hot springs: Thermocrinis jamiesonii and novel Chloroflexi Thermoflexus hugenholtzii.</title>
        <authorList>
            <person name="Hedlund B."/>
        </authorList>
    </citation>
    <scope>NUCLEOTIDE SEQUENCE [LARGE SCALE GENOMIC DNA]</scope>
    <source>
        <strain evidence="3 4">G233</strain>
    </source>
</reference>
<feature type="binding site" evidence="2">
    <location>
        <begin position="40"/>
        <end position="43"/>
    </location>
    <ligand>
        <name>substrate</name>
    </ligand>
</feature>
<dbReference type="SUPFAM" id="SSF64005">
    <property type="entry name" value="Undecaprenyl diphosphate synthase"/>
    <property type="match status" value="1"/>
</dbReference>
<proteinExistence type="inferred from homology"/>
<organism evidence="3 4">
    <name type="scientific">Tepidiforma thermophila (strain KCTC 52669 / CGMCC 1.13589 / G233)</name>
    <dbReference type="NCBI Taxonomy" id="2761530"/>
    <lineage>
        <taxon>Bacteria</taxon>
        <taxon>Bacillati</taxon>
        <taxon>Chloroflexota</taxon>
        <taxon>Tepidiformia</taxon>
        <taxon>Tepidiformales</taxon>
        <taxon>Tepidiformaceae</taxon>
        <taxon>Tepidiforma</taxon>
    </lineage>
</organism>
<feature type="binding site" evidence="2">
    <location>
        <position position="56"/>
    </location>
    <ligand>
        <name>substrate</name>
    </ligand>
</feature>
<dbReference type="Proteomes" id="UP000223071">
    <property type="component" value="Unassembled WGS sequence"/>
</dbReference>
<accession>A0A2A9HIZ2</accession>
<dbReference type="EMBL" id="PDJQ01000001">
    <property type="protein sequence ID" value="PFG74809.1"/>
    <property type="molecule type" value="Genomic_DNA"/>
</dbReference>
<feature type="binding site" evidence="2">
    <location>
        <position position="222"/>
    </location>
    <ligand>
        <name>Mg(2+)</name>
        <dbReference type="ChEBI" id="CHEBI:18420"/>
    </ligand>
</feature>
<protein>
    <recommendedName>
        <fullName evidence="2">Isoprenyl transferase</fullName>
        <ecNumber evidence="2">2.5.1.-</ecNumber>
    </recommendedName>
</protein>
<dbReference type="GO" id="GO:0000287">
    <property type="term" value="F:magnesium ion binding"/>
    <property type="evidence" value="ECO:0007669"/>
    <property type="project" value="UniProtKB-UniRule"/>
</dbReference>
<dbReference type="HAMAP" id="MF_01139">
    <property type="entry name" value="ISPT"/>
    <property type="match status" value="1"/>
</dbReference>
<comment type="similarity">
    <text evidence="2">Belongs to the UPP synthase family.</text>
</comment>
<feature type="binding site" evidence="2">
    <location>
        <position position="90"/>
    </location>
    <ligand>
        <name>substrate</name>
    </ligand>
</feature>
<dbReference type="CDD" id="cd00475">
    <property type="entry name" value="Cis_IPPS"/>
    <property type="match status" value="1"/>
</dbReference>
<dbReference type="Pfam" id="PF01255">
    <property type="entry name" value="Prenyltransf"/>
    <property type="match status" value="1"/>
</dbReference>
<feature type="binding site" evidence="2">
    <location>
        <begin position="84"/>
        <end position="86"/>
    </location>
    <ligand>
        <name>substrate</name>
    </ligand>
</feature>
<feature type="binding site" evidence="2">
    <location>
        <position position="44"/>
    </location>
    <ligand>
        <name>substrate</name>
    </ligand>
</feature>
<evidence type="ECO:0000256" key="2">
    <source>
        <dbReference type="HAMAP-Rule" id="MF_01139"/>
    </source>
</evidence>
<dbReference type="EC" id="2.5.1.-" evidence="2"/>
<dbReference type="Gene3D" id="3.40.1180.10">
    <property type="entry name" value="Decaprenyl diphosphate synthase-like"/>
    <property type="match status" value="1"/>
</dbReference>
<keyword evidence="2" id="KW-0479">Metal-binding</keyword>
<keyword evidence="4" id="KW-1185">Reference proteome</keyword>
<feature type="active site" evidence="2">
    <location>
        <position position="39"/>
    </location>
</feature>
<comment type="subunit">
    <text evidence="2">Homodimer.</text>
</comment>
<dbReference type="NCBIfam" id="NF011405">
    <property type="entry name" value="PRK14830.1"/>
    <property type="match status" value="1"/>
</dbReference>
<evidence type="ECO:0000313" key="4">
    <source>
        <dbReference type="Proteomes" id="UP000223071"/>
    </source>
</evidence>
<dbReference type="NCBIfam" id="TIGR00055">
    <property type="entry name" value="uppS"/>
    <property type="match status" value="1"/>
</dbReference>
<dbReference type="GO" id="GO:0008834">
    <property type="term" value="F:ditrans,polycis-undecaprenyl-diphosphate synthase [(2E,6E)-farnesyl-diphosphate specific] activity"/>
    <property type="evidence" value="ECO:0007669"/>
    <property type="project" value="TreeGrafter"/>
</dbReference>
<dbReference type="FunFam" id="3.40.1180.10:FF:000001">
    <property type="entry name" value="(2E,6E)-farnesyl-diphosphate-specific ditrans,polycis-undecaprenyl-diphosphate synthase"/>
    <property type="match status" value="1"/>
</dbReference>
<feature type="binding site" evidence="2">
    <location>
        <position position="203"/>
    </location>
    <ligand>
        <name>substrate</name>
    </ligand>
</feature>
<dbReference type="PROSITE" id="PS01066">
    <property type="entry name" value="UPP_SYNTHASE"/>
    <property type="match status" value="1"/>
</dbReference>
<comment type="function">
    <text evidence="2">Catalyzes the condensation of isopentenyl diphosphate (IPP) with allylic pyrophosphates generating different type of terpenoids.</text>
</comment>
<dbReference type="InterPro" id="IPR001441">
    <property type="entry name" value="UPP_synth-like"/>
</dbReference>
<keyword evidence="1 2" id="KW-0808">Transferase</keyword>
<evidence type="ECO:0000313" key="3">
    <source>
        <dbReference type="EMBL" id="PFG74809.1"/>
    </source>
</evidence>
<comment type="cofactor">
    <cofactor evidence="2">
        <name>Mg(2+)</name>
        <dbReference type="ChEBI" id="CHEBI:18420"/>
    </cofactor>
    <text evidence="2">Binds 2 magnesium ions per subunit.</text>
</comment>
<comment type="caution">
    <text evidence="3">The sequence shown here is derived from an EMBL/GenBank/DDBJ whole genome shotgun (WGS) entry which is preliminary data.</text>
</comment>
<dbReference type="GO" id="GO:0016094">
    <property type="term" value="P:polyprenol biosynthetic process"/>
    <property type="evidence" value="ECO:0007669"/>
    <property type="project" value="TreeGrafter"/>
</dbReference>
<feature type="binding site" evidence="2">
    <location>
        <position position="39"/>
    </location>
    <ligand>
        <name>Mg(2+)</name>
        <dbReference type="ChEBI" id="CHEBI:18420"/>
    </ligand>
</feature>
<dbReference type="GO" id="GO:0005829">
    <property type="term" value="C:cytosol"/>
    <property type="evidence" value="ECO:0007669"/>
    <property type="project" value="TreeGrafter"/>
</dbReference>
<feature type="binding site" evidence="2">
    <location>
        <position position="88"/>
    </location>
    <ligand>
        <name>substrate</name>
    </ligand>
</feature>
<dbReference type="AlphaFoldDB" id="A0A2A9HIZ2"/>
<dbReference type="InterPro" id="IPR018520">
    <property type="entry name" value="UPP_synth-like_CS"/>
</dbReference>
<dbReference type="PANTHER" id="PTHR10291">
    <property type="entry name" value="DEHYDRODOLICHYL DIPHOSPHATE SYNTHASE FAMILY MEMBER"/>
    <property type="match status" value="1"/>
</dbReference>
<dbReference type="GO" id="GO:0030145">
    <property type="term" value="F:manganese ion binding"/>
    <property type="evidence" value="ECO:0007669"/>
    <property type="project" value="TreeGrafter"/>
</dbReference>
<feature type="active site" description="Proton acceptor" evidence="2">
    <location>
        <position position="87"/>
    </location>
</feature>
<dbReference type="RefSeq" id="WP_278286877.1">
    <property type="nucleotide sequence ID" value="NZ_PDJQ01000001.1"/>
</dbReference>
<name>A0A2A9HIZ2_TEPT2</name>